<dbReference type="EMBL" id="PDNA01000299">
    <property type="protein sequence ID" value="PGG98241.1"/>
    <property type="molecule type" value="Genomic_DNA"/>
</dbReference>
<name>A0A2B7WP13_POLH7</name>
<comment type="caution">
    <text evidence="1">The sequence shown here is derived from an EMBL/GenBank/DDBJ whole genome shotgun (WGS) entry which is preliminary data.</text>
</comment>
<protein>
    <submittedName>
        <fullName evidence="1">Uncharacterized protein</fullName>
    </submittedName>
</protein>
<evidence type="ECO:0000313" key="1">
    <source>
        <dbReference type="EMBL" id="PGG98241.1"/>
    </source>
</evidence>
<proteinExistence type="predicted"/>
<dbReference type="AlphaFoldDB" id="A0A2B7WP13"/>
<sequence length="144" mass="16510">MGEVGFELHVKRCWFYDDIGCGYFKSEYCIWAFVQGVQASYSPTFRGGRRSGRERKRVRKWAGAECAAQRGAVADYLSACVPRYATEPWDLGQYVFTGIPHEEVEKQLHRFLGIDYYPTLRILITTTPSLPLNSAHGYLSSLWQ</sequence>
<evidence type="ECO:0000313" key="2">
    <source>
        <dbReference type="Proteomes" id="UP000224634"/>
    </source>
</evidence>
<gene>
    <name evidence="1" type="ORF">AJ80_09566</name>
</gene>
<keyword evidence="2" id="KW-1185">Reference proteome</keyword>
<reference evidence="1 2" key="1">
    <citation type="submission" date="2017-10" db="EMBL/GenBank/DDBJ databases">
        <title>Comparative genomics in systemic dimorphic fungi from Ajellomycetaceae.</title>
        <authorList>
            <person name="Munoz J.F."/>
            <person name="Mcewen J.G."/>
            <person name="Clay O.K."/>
            <person name="Cuomo C.A."/>
        </authorList>
    </citation>
    <scope>NUCLEOTIDE SEQUENCE [LARGE SCALE GENOMIC DNA]</scope>
    <source>
        <strain evidence="1 2">UAMH7299</strain>
    </source>
</reference>
<dbReference type="Proteomes" id="UP000224634">
    <property type="component" value="Unassembled WGS sequence"/>
</dbReference>
<accession>A0A2B7WP13</accession>
<organism evidence="1 2">
    <name type="scientific">Polytolypa hystricis (strain UAMH7299)</name>
    <dbReference type="NCBI Taxonomy" id="1447883"/>
    <lineage>
        <taxon>Eukaryota</taxon>
        <taxon>Fungi</taxon>
        <taxon>Dikarya</taxon>
        <taxon>Ascomycota</taxon>
        <taxon>Pezizomycotina</taxon>
        <taxon>Eurotiomycetes</taxon>
        <taxon>Eurotiomycetidae</taxon>
        <taxon>Onygenales</taxon>
        <taxon>Onygenales incertae sedis</taxon>
        <taxon>Polytolypa</taxon>
    </lineage>
</organism>